<dbReference type="RefSeq" id="WP_378998212.1">
    <property type="nucleotide sequence ID" value="NZ_JBHSMT010000026.1"/>
</dbReference>
<keyword evidence="5" id="KW-0443">Lipid metabolism</keyword>
<evidence type="ECO:0000256" key="1">
    <source>
        <dbReference type="ARBA" id="ARBA00004127"/>
    </source>
</evidence>
<dbReference type="PANTHER" id="PTHR21624:SF1">
    <property type="entry name" value="ALKYLGLYCEROL MONOOXYGENASE"/>
    <property type="match status" value="1"/>
</dbReference>
<keyword evidence="4 9" id="KW-0560">Oxidoreductase</keyword>
<dbReference type="Proteomes" id="UP001596045">
    <property type="component" value="Unassembled WGS sequence"/>
</dbReference>
<feature type="transmembrane region" description="Helical" evidence="7">
    <location>
        <begin position="264"/>
        <end position="281"/>
    </location>
</feature>
<evidence type="ECO:0000256" key="3">
    <source>
        <dbReference type="ARBA" id="ARBA00022989"/>
    </source>
</evidence>
<evidence type="ECO:0000313" key="10">
    <source>
        <dbReference type="Proteomes" id="UP001596045"/>
    </source>
</evidence>
<feature type="transmembrane region" description="Helical" evidence="7">
    <location>
        <begin position="75"/>
        <end position="93"/>
    </location>
</feature>
<dbReference type="GO" id="GO:0016491">
    <property type="term" value="F:oxidoreductase activity"/>
    <property type="evidence" value="ECO:0007669"/>
    <property type="project" value="UniProtKB-KW"/>
</dbReference>
<feature type="transmembrane region" description="Helical" evidence="7">
    <location>
        <begin position="317"/>
        <end position="337"/>
    </location>
</feature>
<feature type="domain" description="Fatty acid hydroxylase" evidence="8">
    <location>
        <begin position="78"/>
        <end position="211"/>
    </location>
</feature>
<dbReference type="EC" id="1.-.-.-" evidence="9"/>
<reference evidence="10" key="1">
    <citation type="journal article" date="2019" name="Int. J. Syst. Evol. Microbiol.">
        <title>The Global Catalogue of Microorganisms (GCM) 10K type strain sequencing project: providing services to taxonomists for standard genome sequencing and annotation.</title>
        <authorList>
            <consortium name="The Broad Institute Genomics Platform"/>
            <consortium name="The Broad Institute Genome Sequencing Center for Infectious Disease"/>
            <person name="Wu L."/>
            <person name="Ma J."/>
        </authorList>
    </citation>
    <scope>NUCLEOTIDE SEQUENCE [LARGE SCALE GENOMIC DNA]</scope>
    <source>
        <strain evidence="10">JCM 17066</strain>
    </source>
</reference>
<dbReference type="Pfam" id="PF04116">
    <property type="entry name" value="FA_hydroxylase"/>
    <property type="match status" value="1"/>
</dbReference>
<feature type="transmembrane region" description="Helical" evidence="7">
    <location>
        <begin position="293"/>
        <end position="310"/>
    </location>
</feature>
<dbReference type="InterPro" id="IPR006694">
    <property type="entry name" value="Fatty_acid_hydroxylase"/>
</dbReference>
<evidence type="ECO:0000313" key="9">
    <source>
        <dbReference type="EMBL" id="MFC5475107.1"/>
    </source>
</evidence>
<sequence>MNMFALSFLLMLACVLGELLYLKFARQQTIPWKDVVFNLDSGHILMWIFRGVETAAFGFVLAHLNLHWVDQWHPLLQWAFAFVAWDLCFYWMHRMHHKLSFLWAVHVVHHQGEHFNLSLGIRNSWYSSLSNFPFVAILAVLGVPLEIFVMVSSFHYSVQFYNHNAIVGKSGFLDKFMVTPSSHRVHHGIDPLYINKNFGGTLLLWDKLFGTFQPERDDIEMVYGVPGSVRSDNPFWASNLPYFRYFKWPLPSLHNSKKFTVPDFFIGSGGVILFGLVIYYVNRQGSAAAVQQGILFCAIFLATIAIGGLSDGRRWGAVCWVLIALALPIFYVAYYAVRDPAPLVLMALLLLHGIDGLRRLLSTTIHTSENLA</sequence>
<evidence type="ECO:0000256" key="2">
    <source>
        <dbReference type="ARBA" id="ARBA00022692"/>
    </source>
</evidence>
<name>A0ABW0MDG4_9BURK</name>
<comment type="caution">
    <text evidence="9">The sequence shown here is derived from an EMBL/GenBank/DDBJ whole genome shotgun (WGS) entry which is preliminary data.</text>
</comment>
<dbReference type="EMBL" id="JBHSMT010000026">
    <property type="protein sequence ID" value="MFC5475107.1"/>
    <property type="molecule type" value="Genomic_DNA"/>
</dbReference>
<comment type="subcellular location">
    <subcellularLocation>
        <location evidence="1">Endomembrane system</location>
        <topology evidence="1">Multi-pass membrane protein</topology>
    </subcellularLocation>
</comment>
<evidence type="ECO:0000256" key="6">
    <source>
        <dbReference type="ARBA" id="ARBA00023136"/>
    </source>
</evidence>
<keyword evidence="3 7" id="KW-1133">Transmembrane helix</keyword>
<keyword evidence="10" id="KW-1185">Reference proteome</keyword>
<organism evidence="9 10">
    <name type="scientific">Paraherbaspirillum soli</name>
    <dbReference type="NCBI Taxonomy" id="631222"/>
    <lineage>
        <taxon>Bacteria</taxon>
        <taxon>Pseudomonadati</taxon>
        <taxon>Pseudomonadota</taxon>
        <taxon>Betaproteobacteria</taxon>
        <taxon>Burkholderiales</taxon>
        <taxon>Oxalobacteraceae</taxon>
        <taxon>Paraherbaspirillum</taxon>
    </lineage>
</organism>
<feature type="transmembrane region" description="Helical" evidence="7">
    <location>
        <begin position="132"/>
        <end position="151"/>
    </location>
</feature>
<protein>
    <submittedName>
        <fullName evidence="9">Sterol desaturase family protein</fullName>
        <ecNumber evidence="9">1.-.-.-</ecNumber>
    </submittedName>
</protein>
<dbReference type="PANTHER" id="PTHR21624">
    <property type="entry name" value="STEROL DESATURASE-RELATED PROTEIN"/>
    <property type="match status" value="1"/>
</dbReference>
<evidence type="ECO:0000259" key="8">
    <source>
        <dbReference type="Pfam" id="PF04116"/>
    </source>
</evidence>
<evidence type="ECO:0000256" key="4">
    <source>
        <dbReference type="ARBA" id="ARBA00023002"/>
    </source>
</evidence>
<keyword evidence="6 7" id="KW-0472">Membrane</keyword>
<feature type="transmembrane region" description="Helical" evidence="7">
    <location>
        <begin position="41"/>
        <end position="63"/>
    </location>
</feature>
<accession>A0ABW0MDG4</accession>
<keyword evidence="2 7" id="KW-0812">Transmembrane</keyword>
<evidence type="ECO:0000256" key="5">
    <source>
        <dbReference type="ARBA" id="ARBA00023098"/>
    </source>
</evidence>
<proteinExistence type="predicted"/>
<evidence type="ECO:0000256" key="7">
    <source>
        <dbReference type="SAM" id="Phobius"/>
    </source>
</evidence>
<dbReference type="InterPro" id="IPR051689">
    <property type="entry name" value="Sterol_desaturase/TMEM195"/>
</dbReference>
<gene>
    <name evidence="9" type="ORF">ACFPM8_14185</name>
</gene>